<evidence type="ECO:0000313" key="2">
    <source>
        <dbReference type="EMBL" id="KAK7584312.1"/>
    </source>
</evidence>
<reference evidence="2 3" key="1">
    <citation type="submission" date="2024-03" db="EMBL/GenBank/DDBJ databases">
        <title>Adaptation during the transition from Ophiocordyceps entomopathogen to insect associate is accompanied by gene loss and intensified selection.</title>
        <authorList>
            <person name="Ward C.M."/>
            <person name="Onetto C.A."/>
            <person name="Borneman A.R."/>
        </authorList>
    </citation>
    <scope>NUCLEOTIDE SEQUENCE [LARGE SCALE GENOMIC DNA]</scope>
    <source>
        <strain evidence="2">AWRI1</strain>
        <tissue evidence="2">Single Adult Female</tissue>
    </source>
</reference>
<feature type="region of interest" description="Disordered" evidence="1">
    <location>
        <begin position="1"/>
        <end position="107"/>
    </location>
</feature>
<keyword evidence="3" id="KW-1185">Reference proteome</keyword>
<name>A0AAN9Y2X7_9HEMI</name>
<sequence length="149" mass="15865">MFFEIVDTVGVSDAGDEKHEEDISLSPGGTPSTDLKPEQAGSDDKKPVSLPTTHDEISKQAADAATSSTNVHETNSQKPEQEAGSSTNLNDPSANQPPKKESSKGIFNTVTKSITWFTSTLIGKPGRAIMNLFTSNSNETTPTESDQPK</sequence>
<proteinExistence type="predicted"/>
<dbReference type="Proteomes" id="UP001367676">
    <property type="component" value="Unassembled WGS sequence"/>
</dbReference>
<protein>
    <submittedName>
        <fullName evidence="2">Uncharacterized protein</fullName>
    </submittedName>
</protein>
<accession>A0AAN9Y2X7</accession>
<evidence type="ECO:0000256" key="1">
    <source>
        <dbReference type="SAM" id="MobiDB-lite"/>
    </source>
</evidence>
<feature type="compositionally biased region" description="Basic and acidic residues" evidence="1">
    <location>
        <begin position="42"/>
        <end position="58"/>
    </location>
</feature>
<organism evidence="2 3">
    <name type="scientific">Parthenolecanium corni</name>
    <dbReference type="NCBI Taxonomy" id="536013"/>
    <lineage>
        <taxon>Eukaryota</taxon>
        <taxon>Metazoa</taxon>
        <taxon>Ecdysozoa</taxon>
        <taxon>Arthropoda</taxon>
        <taxon>Hexapoda</taxon>
        <taxon>Insecta</taxon>
        <taxon>Pterygota</taxon>
        <taxon>Neoptera</taxon>
        <taxon>Paraneoptera</taxon>
        <taxon>Hemiptera</taxon>
        <taxon>Sternorrhyncha</taxon>
        <taxon>Coccoidea</taxon>
        <taxon>Coccidae</taxon>
        <taxon>Parthenolecanium</taxon>
    </lineage>
</organism>
<dbReference type="EMBL" id="JBBCAQ010000032">
    <property type="protein sequence ID" value="KAK7584312.1"/>
    <property type="molecule type" value="Genomic_DNA"/>
</dbReference>
<comment type="caution">
    <text evidence="2">The sequence shown here is derived from an EMBL/GenBank/DDBJ whole genome shotgun (WGS) entry which is preliminary data.</text>
</comment>
<gene>
    <name evidence="2" type="ORF">V9T40_005275</name>
</gene>
<dbReference type="AlphaFoldDB" id="A0AAN9Y2X7"/>
<feature type="compositionally biased region" description="Polar residues" evidence="1">
    <location>
        <begin position="65"/>
        <end position="96"/>
    </location>
</feature>
<evidence type="ECO:0000313" key="3">
    <source>
        <dbReference type="Proteomes" id="UP001367676"/>
    </source>
</evidence>